<dbReference type="InterPro" id="IPR007329">
    <property type="entry name" value="FMN-bd"/>
</dbReference>
<feature type="compositionally biased region" description="Low complexity" evidence="1">
    <location>
        <begin position="38"/>
        <end position="54"/>
    </location>
</feature>
<dbReference type="RefSeq" id="WP_160902341.1">
    <property type="nucleotide sequence ID" value="NZ_CP102850.1"/>
</dbReference>
<name>A0A6L7GUG0_9ACTN</name>
<keyword evidence="4" id="KW-1185">Reference proteome</keyword>
<evidence type="ECO:0000313" key="4">
    <source>
        <dbReference type="Proteomes" id="UP000475545"/>
    </source>
</evidence>
<dbReference type="GO" id="GO:0010181">
    <property type="term" value="F:FMN binding"/>
    <property type="evidence" value="ECO:0007669"/>
    <property type="project" value="InterPro"/>
</dbReference>
<dbReference type="SMART" id="SM00900">
    <property type="entry name" value="FMN_bind"/>
    <property type="match status" value="1"/>
</dbReference>
<dbReference type="GO" id="GO:0016020">
    <property type="term" value="C:membrane"/>
    <property type="evidence" value="ECO:0007669"/>
    <property type="project" value="InterPro"/>
</dbReference>
<organism evidence="3 4">
    <name type="scientific">Gordonia mangrovi</name>
    <dbReference type="NCBI Taxonomy" id="2665643"/>
    <lineage>
        <taxon>Bacteria</taxon>
        <taxon>Bacillati</taxon>
        <taxon>Actinomycetota</taxon>
        <taxon>Actinomycetes</taxon>
        <taxon>Mycobacteriales</taxon>
        <taxon>Gordoniaceae</taxon>
        <taxon>Gordonia</taxon>
    </lineage>
</organism>
<feature type="domain" description="FMN-binding" evidence="2">
    <location>
        <begin position="88"/>
        <end position="166"/>
    </location>
</feature>
<sequence>MRRITFWLLTTITIVVLLFSYHTSTGETTTPPVALERSAPAPTSSAGAASASGPDPQIGSDETDSQTTTDSTGSSLSDGTFTGSAVDTRWGPVQVQIVVADGTITDVTVPVYPVNNHRDVEINQQALPILIEETTSAQSAQIDMVSGATVTSQGYIQSLQEAIDQARQS</sequence>
<feature type="region of interest" description="Disordered" evidence="1">
    <location>
        <begin position="26"/>
        <end position="80"/>
    </location>
</feature>
<dbReference type="EMBL" id="WMBR01000003">
    <property type="protein sequence ID" value="MXP22158.1"/>
    <property type="molecule type" value="Genomic_DNA"/>
</dbReference>
<dbReference type="Proteomes" id="UP000475545">
    <property type="component" value="Unassembled WGS sequence"/>
</dbReference>
<evidence type="ECO:0000259" key="2">
    <source>
        <dbReference type="SMART" id="SM00900"/>
    </source>
</evidence>
<protein>
    <submittedName>
        <fullName evidence="3">FMN-binding protein</fullName>
    </submittedName>
</protein>
<evidence type="ECO:0000256" key="1">
    <source>
        <dbReference type="SAM" id="MobiDB-lite"/>
    </source>
</evidence>
<evidence type="ECO:0000313" key="3">
    <source>
        <dbReference type="EMBL" id="MXP22158.1"/>
    </source>
</evidence>
<comment type="caution">
    <text evidence="3">The sequence shown here is derived from an EMBL/GenBank/DDBJ whole genome shotgun (WGS) entry which is preliminary data.</text>
</comment>
<dbReference type="AlphaFoldDB" id="A0A6L7GUG0"/>
<dbReference type="Gene3D" id="3.90.1010.20">
    <property type="match status" value="1"/>
</dbReference>
<proteinExistence type="predicted"/>
<reference evidence="3 4" key="1">
    <citation type="submission" date="2019-11" db="EMBL/GenBank/DDBJ databases">
        <title>Gordonia sp. nov., a novel actinobacterium isolated from mangrove soil in Hainan.</title>
        <authorList>
            <person name="Huang X."/>
            <person name="Xie Y."/>
            <person name="Chu X."/>
            <person name="Xiao K."/>
        </authorList>
    </citation>
    <scope>NUCLEOTIDE SEQUENCE [LARGE SCALE GENOMIC DNA]</scope>
    <source>
        <strain evidence="3 4">HNM0687</strain>
    </source>
</reference>
<feature type="compositionally biased region" description="Low complexity" evidence="1">
    <location>
        <begin position="65"/>
        <end position="80"/>
    </location>
</feature>
<gene>
    <name evidence="3" type="ORF">GIY30_12465</name>
</gene>
<accession>A0A6L7GUG0</accession>
<dbReference type="Pfam" id="PF04205">
    <property type="entry name" value="FMN_bind"/>
    <property type="match status" value="1"/>
</dbReference>